<keyword evidence="2" id="KW-1185">Reference proteome</keyword>
<comment type="caution">
    <text evidence="1">The sequence shown here is derived from an EMBL/GenBank/DDBJ whole genome shotgun (WGS) entry which is preliminary data.</text>
</comment>
<name>A0AAJ0B3K4_9PEZI</name>
<evidence type="ECO:0000313" key="2">
    <source>
        <dbReference type="Proteomes" id="UP001239445"/>
    </source>
</evidence>
<dbReference type="AlphaFoldDB" id="A0AAJ0B3K4"/>
<protein>
    <submittedName>
        <fullName evidence="1">Uncharacterized protein</fullName>
    </submittedName>
</protein>
<organism evidence="1 2">
    <name type="scientific">Echria macrotheca</name>
    <dbReference type="NCBI Taxonomy" id="438768"/>
    <lineage>
        <taxon>Eukaryota</taxon>
        <taxon>Fungi</taxon>
        <taxon>Dikarya</taxon>
        <taxon>Ascomycota</taxon>
        <taxon>Pezizomycotina</taxon>
        <taxon>Sordariomycetes</taxon>
        <taxon>Sordariomycetidae</taxon>
        <taxon>Sordariales</taxon>
        <taxon>Schizotheciaceae</taxon>
        <taxon>Echria</taxon>
    </lineage>
</organism>
<sequence length="178" mass="18843">MSLGALTATFSPPASCTESFGHAYLLGTQFAPTYYGPATTDGCFPRNYIAARDAYYSPGVCPAAYTSACSSTNVIGSLTETAITCCPTGFDCNTQLEFSWETTLLCSSSYALTTTQTIPVTFLGTRGSIVRISTDTAATAGGMNAFGYQVRFQSTDFQPVSLCFLLSAVADQQTDCFL</sequence>
<accession>A0AAJ0B3K4</accession>
<evidence type="ECO:0000313" key="1">
    <source>
        <dbReference type="EMBL" id="KAK1750932.1"/>
    </source>
</evidence>
<dbReference type="EMBL" id="MU839844">
    <property type="protein sequence ID" value="KAK1750932.1"/>
    <property type="molecule type" value="Genomic_DNA"/>
</dbReference>
<dbReference type="Proteomes" id="UP001239445">
    <property type="component" value="Unassembled WGS sequence"/>
</dbReference>
<reference evidence="1" key="1">
    <citation type="submission" date="2023-06" db="EMBL/GenBank/DDBJ databases">
        <title>Genome-scale phylogeny and comparative genomics of the fungal order Sordariales.</title>
        <authorList>
            <consortium name="Lawrence Berkeley National Laboratory"/>
            <person name="Hensen N."/>
            <person name="Bonometti L."/>
            <person name="Westerberg I."/>
            <person name="Brannstrom I.O."/>
            <person name="Guillou S."/>
            <person name="Cros-Aarteil S."/>
            <person name="Calhoun S."/>
            <person name="Haridas S."/>
            <person name="Kuo A."/>
            <person name="Mondo S."/>
            <person name="Pangilinan J."/>
            <person name="Riley R."/>
            <person name="Labutti K."/>
            <person name="Andreopoulos B."/>
            <person name="Lipzen A."/>
            <person name="Chen C."/>
            <person name="Yanf M."/>
            <person name="Daum C."/>
            <person name="Ng V."/>
            <person name="Clum A."/>
            <person name="Steindorff A."/>
            <person name="Ohm R."/>
            <person name="Martin F."/>
            <person name="Silar P."/>
            <person name="Natvig D."/>
            <person name="Lalanne C."/>
            <person name="Gautier V."/>
            <person name="Ament-Velasquez S.L."/>
            <person name="Kruys A."/>
            <person name="Hutchinson M.I."/>
            <person name="Powell A.J."/>
            <person name="Barry K."/>
            <person name="Miller A.N."/>
            <person name="Grigoriev I.V."/>
            <person name="Debuchy R."/>
            <person name="Gladieux P."/>
            <person name="Thoren M.H."/>
            <person name="Johannesson H."/>
        </authorList>
    </citation>
    <scope>NUCLEOTIDE SEQUENCE</scope>
    <source>
        <strain evidence="1">PSN4</strain>
    </source>
</reference>
<proteinExistence type="predicted"/>
<gene>
    <name evidence="1" type="ORF">QBC47DRAFT_309067</name>
</gene>